<name>A0A2Z6SCK9_9GLOM</name>
<gene>
    <name evidence="3" type="ORF">RclHR1_04780004</name>
</gene>
<evidence type="ECO:0000259" key="2">
    <source>
        <dbReference type="Pfam" id="PF18930"/>
    </source>
</evidence>
<keyword evidence="4" id="KW-1185">Reference proteome</keyword>
<dbReference type="EMBL" id="BEXD01003846">
    <property type="protein sequence ID" value="GBC02717.1"/>
    <property type="molecule type" value="Genomic_DNA"/>
</dbReference>
<feature type="domain" description="DUF5679" evidence="2">
    <location>
        <begin position="5"/>
        <end position="44"/>
    </location>
</feature>
<dbReference type="AlphaFoldDB" id="A0A2Z6SCK9"/>
<organism evidence="3 4">
    <name type="scientific">Rhizophagus clarus</name>
    <dbReference type="NCBI Taxonomy" id="94130"/>
    <lineage>
        <taxon>Eukaryota</taxon>
        <taxon>Fungi</taxon>
        <taxon>Fungi incertae sedis</taxon>
        <taxon>Mucoromycota</taxon>
        <taxon>Glomeromycotina</taxon>
        <taxon>Glomeromycetes</taxon>
        <taxon>Glomerales</taxon>
        <taxon>Glomeraceae</taxon>
        <taxon>Rhizophagus</taxon>
    </lineage>
</organism>
<dbReference type="InterPro" id="IPR044044">
    <property type="entry name" value="DUF5679"/>
</dbReference>
<evidence type="ECO:0000313" key="4">
    <source>
        <dbReference type="Proteomes" id="UP000247702"/>
    </source>
</evidence>
<reference evidence="3 4" key="1">
    <citation type="submission" date="2017-11" db="EMBL/GenBank/DDBJ databases">
        <title>The genome of Rhizophagus clarus HR1 reveals common genetic basis of auxotrophy among arbuscular mycorrhizal fungi.</title>
        <authorList>
            <person name="Kobayashi Y."/>
        </authorList>
    </citation>
    <scope>NUCLEOTIDE SEQUENCE [LARGE SCALE GENOMIC DNA]</scope>
    <source>
        <strain evidence="3 4">HR1</strain>
    </source>
</reference>
<comment type="caution">
    <text evidence="3">The sequence shown here is derived from an EMBL/GenBank/DDBJ whole genome shotgun (WGS) entry which is preliminary data.</text>
</comment>
<dbReference type="Proteomes" id="UP000247702">
    <property type="component" value="Unassembled WGS sequence"/>
</dbReference>
<proteinExistence type="predicted"/>
<protein>
    <recommendedName>
        <fullName evidence="2">DUF5679 domain-containing protein</fullName>
    </recommendedName>
</protein>
<evidence type="ECO:0000313" key="3">
    <source>
        <dbReference type="EMBL" id="GBC02717.1"/>
    </source>
</evidence>
<dbReference type="Pfam" id="PF18930">
    <property type="entry name" value="DUF5679"/>
    <property type="match status" value="1"/>
</dbReference>
<sequence>MTEIYCAKCKKKTETSSEVQDMTDKGRYRIHGDCIICGTHKNTLTGENWEVKTHMINITMERPTTPPSTSRLESDEKEEIPAPTQGDSSVSEYFESIKLYAIARNEDLDHTNIKVAFILGLKLDYAKRAKEFGFKNH</sequence>
<accession>A0A2Z6SCK9</accession>
<feature type="region of interest" description="Disordered" evidence="1">
    <location>
        <begin position="58"/>
        <end position="88"/>
    </location>
</feature>
<evidence type="ECO:0000256" key="1">
    <source>
        <dbReference type="SAM" id="MobiDB-lite"/>
    </source>
</evidence>